<sequence>MSFSSFLKKIILRSIVPKHSKSNARPPRTVPAYITKKKAAASTAVADKETVTNKDAQLQPQPKSVKERQTALLLIMYRDLTGKELAAPEIVSGKLGEQVNFRLKAFENYDLVDIKGFTSYFAAPYALLTLTYLRKEAGSIWIISRDFDQQTLLGEPQLLRGKIGDTFQVYSPSFHGYHLMSVAGQIKGEFSLAAQQLLLYYRKDSWLSVIPQKVFLKILKTPVCFDAPNGNKLTLQLPINSVWRTFTKVKTHLDQTWYCLGGALWLRFNDLEVKFVTAESSFLGYTKTVSKKSYPTEPLKQPASISFVPQKTVSLFDNPNGRICTSVEHGKQVLAIAKSTVDGVIWYQLANYGWVQQPYLAFNKN</sequence>
<reference evidence="4 5" key="1">
    <citation type="journal article" date="2015" name="Genome Announc.">
        <title>Expanding the biotechnology potential of lactobacilli through comparative genomics of 213 strains and associated genera.</title>
        <authorList>
            <person name="Sun Z."/>
            <person name="Harris H.M."/>
            <person name="McCann A."/>
            <person name="Guo C."/>
            <person name="Argimon S."/>
            <person name="Zhang W."/>
            <person name="Yang X."/>
            <person name="Jeffery I.B."/>
            <person name="Cooney J.C."/>
            <person name="Kagawa T.F."/>
            <person name="Liu W."/>
            <person name="Song Y."/>
            <person name="Salvetti E."/>
            <person name="Wrobel A."/>
            <person name="Rasinkangas P."/>
            <person name="Parkhill J."/>
            <person name="Rea M.C."/>
            <person name="O'Sullivan O."/>
            <person name="Ritari J."/>
            <person name="Douillard F.P."/>
            <person name="Paul Ross R."/>
            <person name="Yang R."/>
            <person name="Briner A.E."/>
            <person name="Felis G.E."/>
            <person name="de Vos W.M."/>
            <person name="Barrangou R."/>
            <person name="Klaenhammer T.R."/>
            <person name="Caufield P.W."/>
            <person name="Cui Y."/>
            <person name="Zhang H."/>
            <person name="O'Toole P.W."/>
        </authorList>
    </citation>
    <scope>NUCLEOTIDE SEQUENCE [LARGE SCALE GENOMIC DNA]</scope>
    <source>
        <strain evidence="4 5">DSM 16230</strain>
    </source>
</reference>
<dbReference type="STRING" id="1423801.FD50_GL001309"/>
<protein>
    <recommendedName>
        <fullName evidence="3">MucBP domain-containing protein</fullName>
    </recommendedName>
</protein>
<feature type="domain" description="MucBP" evidence="3">
    <location>
        <begin position="75"/>
        <end position="116"/>
    </location>
</feature>
<name>A0A0R1UXE0_9LACO</name>
<feature type="region of interest" description="Disordered" evidence="2">
    <location>
        <begin position="45"/>
        <end position="64"/>
    </location>
</feature>
<organism evidence="4 5">
    <name type="scientific">Liquorilactobacillus satsumensis DSM 16230 = JCM 12392</name>
    <dbReference type="NCBI Taxonomy" id="1423801"/>
    <lineage>
        <taxon>Bacteria</taxon>
        <taxon>Bacillati</taxon>
        <taxon>Bacillota</taxon>
        <taxon>Bacilli</taxon>
        <taxon>Lactobacillales</taxon>
        <taxon>Lactobacillaceae</taxon>
        <taxon>Liquorilactobacillus</taxon>
    </lineage>
</organism>
<dbReference type="PATRIC" id="fig|1423801.4.peg.1339"/>
<dbReference type="Proteomes" id="UP000051166">
    <property type="component" value="Unassembled WGS sequence"/>
</dbReference>
<keyword evidence="1" id="KW-0677">Repeat</keyword>
<proteinExistence type="predicted"/>
<feature type="compositionally biased region" description="Polar residues" evidence="2">
    <location>
        <begin position="53"/>
        <end position="62"/>
    </location>
</feature>
<dbReference type="Gene3D" id="3.10.20.320">
    <property type="entry name" value="Putative peptidoglycan bound protein (lpxtg motif)"/>
    <property type="match status" value="1"/>
</dbReference>
<comment type="caution">
    <text evidence="4">The sequence shown here is derived from an EMBL/GenBank/DDBJ whole genome shotgun (WGS) entry which is preliminary data.</text>
</comment>
<dbReference type="Pfam" id="PF06458">
    <property type="entry name" value="MucBP"/>
    <property type="match status" value="2"/>
</dbReference>
<evidence type="ECO:0000259" key="3">
    <source>
        <dbReference type="Pfam" id="PF06458"/>
    </source>
</evidence>
<evidence type="ECO:0000256" key="2">
    <source>
        <dbReference type="SAM" id="MobiDB-lite"/>
    </source>
</evidence>
<dbReference type="OrthoDB" id="2329985at2"/>
<dbReference type="GeneID" id="98308619"/>
<dbReference type="EMBL" id="AZFQ01000050">
    <property type="protein sequence ID" value="KRL97742.1"/>
    <property type="molecule type" value="Genomic_DNA"/>
</dbReference>
<dbReference type="InterPro" id="IPR009459">
    <property type="entry name" value="MucBP_dom"/>
</dbReference>
<accession>A0A0R1UXE0</accession>
<evidence type="ECO:0000313" key="4">
    <source>
        <dbReference type="EMBL" id="KRL97742.1"/>
    </source>
</evidence>
<evidence type="ECO:0000313" key="5">
    <source>
        <dbReference type="Proteomes" id="UP000051166"/>
    </source>
</evidence>
<feature type="domain" description="MucBP" evidence="3">
    <location>
        <begin position="151"/>
        <end position="202"/>
    </location>
</feature>
<gene>
    <name evidence="4" type="ORF">FD50_GL001309</name>
</gene>
<dbReference type="RefSeq" id="WP_056961156.1">
    <property type="nucleotide sequence ID" value="NZ_AZFQ01000050.1"/>
</dbReference>
<keyword evidence="5" id="KW-1185">Reference proteome</keyword>
<dbReference type="AlphaFoldDB" id="A0A0R1UXE0"/>
<evidence type="ECO:0000256" key="1">
    <source>
        <dbReference type="ARBA" id="ARBA00022737"/>
    </source>
</evidence>